<dbReference type="Proteomes" id="UP000658202">
    <property type="component" value="Unassembled WGS sequence"/>
</dbReference>
<evidence type="ECO:0000313" key="3">
    <source>
        <dbReference type="EMBL" id="GGG46058.1"/>
    </source>
</evidence>
<comment type="caution">
    <text evidence="4">The sequence shown here is derived from an EMBL/GenBank/DDBJ whole genome shotgun (WGS) entry which is preliminary data.</text>
</comment>
<evidence type="ECO:0000259" key="2">
    <source>
        <dbReference type="PROSITE" id="PS51733"/>
    </source>
</evidence>
<dbReference type="NCBIfam" id="TIGR00121">
    <property type="entry name" value="birA_ligase"/>
    <property type="match status" value="1"/>
</dbReference>
<dbReference type="InterPro" id="IPR004143">
    <property type="entry name" value="BPL_LPL_catalytic"/>
</dbReference>
<dbReference type="OrthoDB" id="9807064at2"/>
<sequence length="236" mass="27363">MSQLIHLESCFSTNDEIITLINDDESTAVFTFNQLKGRGQYGNIWKVNPNQNLAYSLAVRNDKINISATSLNYYTAIIVRDFLDNLTKSQARIKWPNDIILNGKKVCGILIEKKKVNQQTYYILGIGINVLQEDYSQLPKAGSVFTATGLRFDLQKFATDFHQTLISRLNNNISEKEILNQYNRFLFRKNEISVFQKNNVRQNGIIKNADENGFLWIDLENEGLQKFFHKEIEMFY</sequence>
<dbReference type="InterPro" id="IPR045864">
    <property type="entry name" value="aa-tRNA-synth_II/BPL/LPL"/>
</dbReference>
<reference evidence="6" key="3">
    <citation type="journal article" date="2019" name="Int. J. Syst. Evol. Microbiol.">
        <title>The Global Catalogue of Microorganisms (GCM) 10K type strain sequencing project: providing services to taxonomists for standard genome sequencing and annotation.</title>
        <authorList>
            <consortium name="The Broad Institute Genomics Platform"/>
            <consortium name="The Broad Institute Genome Sequencing Center for Infectious Disease"/>
            <person name="Wu L."/>
            <person name="Ma J."/>
        </authorList>
    </citation>
    <scope>NUCLEOTIDE SEQUENCE [LARGE SCALE GENOMIC DNA]</scope>
    <source>
        <strain evidence="6">CCM 8490</strain>
    </source>
</reference>
<evidence type="ECO:0000313" key="4">
    <source>
        <dbReference type="EMBL" id="RKE89886.1"/>
    </source>
</evidence>
<dbReference type="RefSeq" id="WP_120212175.1">
    <property type="nucleotide sequence ID" value="NZ_BMCW01000001.1"/>
</dbReference>
<evidence type="ECO:0000313" key="5">
    <source>
        <dbReference type="Proteomes" id="UP000285906"/>
    </source>
</evidence>
<reference evidence="4 5" key="2">
    <citation type="submission" date="2018-09" db="EMBL/GenBank/DDBJ databases">
        <title>Genomic Encyclopedia of Archaeal and Bacterial Type Strains, Phase II (KMG-II): from individual species to whole genera.</title>
        <authorList>
            <person name="Goeker M."/>
        </authorList>
    </citation>
    <scope>NUCLEOTIDE SEQUENCE [LARGE SCALE GENOMIC DNA]</scope>
    <source>
        <strain evidence="4 5">DSM 27620</strain>
    </source>
</reference>
<dbReference type="SUPFAM" id="SSF55681">
    <property type="entry name" value="Class II aaRS and biotin synthetases"/>
    <property type="match status" value="1"/>
</dbReference>
<protein>
    <submittedName>
        <fullName evidence="3">Biotin--[acetyl-CoA-carboxylase] ligase</fullName>
    </submittedName>
    <submittedName>
        <fullName evidence="4">BirA family biotin operon repressor/biotin-[acetyl-CoA-carboxylase] ligase</fullName>
    </submittedName>
</protein>
<dbReference type="InterPro" id="IPR004408">
    <property type="entry name" value="Biotin_CoA_COase_ligase"/>
</dbReference>
<dbReference type="PANTHER" id="PTHR12835">
    <property type="entry name" value="BIOTIN PROTEIN LIGASE"/>
    <property type="match status" value="1"/>
</dbReference>
<dbReference type="Pfam" id="PF03099">
    <property type="entry name" value="BPL_LplA_LipB"/>
    <property type="match status" value="1"/>
</dbReference>
<dbReference type="PANTHER" id="PTHR12835:SF5">
    <property type="entry name" value="BIOTIN--PROTEIN LIGASE"/>
    <property type="match status" value="1"/>
</dbReference>
<reference evidence="3" key="1">
    <citation type="journal article" date="2014" name="Int. J. Syst. Evol. Microbiol.">
        <title>Complete genome of a new Firmicutes species belonging to the dominant human colonic microbiota ('Ruminococcus bicirculans') reveals two chromosomes and a selective capacity to utilize plant glucans.</title>
        <authorList>
            <consortium name="NISC Comparative Sequencing Program"/>
            <person name="Wegmann U."/>
            <person name="Louis P."/>
            <person name="Goesmann A."/>
            <person name="Henrissat B."/>
            <person name="Duncan S.H."/>
            <person name="Flint H.J."/>
        </authorList>
    </citation>
    <scope>NUCLEOTIDE SEQUENCE</scope>
    <source>
        <strain evidence="3">CCM 8490</strain>
    </source>
</reference>
<dbReference type="PROSITE" id="PS51733">
    <property type="entry name" value="BPL_LPL_CATALYTIC"/>
    <property type="match status" value="1"/>
</dbReference>
<feature type="domain" description="BPL/LPL catalytic" evidence="2">
    <location>
        <begin position="3"/>
        <end position="173"/>
    </location>
</feature>
<organism evidence="4 5">
    <name type="scientific">Epilithonimonas arachidiradicis</name>
    <dbReference type="NCBI Taxonomy" id="1617282"/>
    <lineage>
        <taxon>Bacteria</taxon>
        <taxon>Pseudomonadati</taxon>
        <taxon>Bacteroidota</taxon>
        <taxon>Flavobacteriia</taxon>
        <taxon>Flavobacteriales</taxon>
        <taxon>Weeksellaceae</taxon>
        <taxon>Chryseobacterium group</taxon>
        <taxon>Epilithonimonas</taxon>
    </lineage>
</organism>
<dbReference type="GO" id="GO:0004077">
    <property type="term" value="F:biotin--[biotin carboxyl-carrier protein] ligase activity"/>
    <property type="evidence" value="ECO:0007669"/>
    <property type="project" value="InterPro"/>
</dbReference>
<dbReference type="CDD" id="cd16442">
    <property type="entry name" value="BPL"/>
    <property type="match status" value="1"/>
</dbReference>
<evidence type="ECO:0000256" key="1">
    <source>
        <dbReference type="ARBA" id="ARBA00022598"/>
    </source>
</evidence>
<dbReference type="AlphaFoldDB" id="A0A420DDM6"/>
<dbReference type="GO" id="GO:0005737">
    <property type="term" value="C:cytoplasm"/>
    <property type="evidence" value="ECO:0007669"/>
    <property type="project" value="TreeGrafter"/>
</dbReference>
<accession>A0A420DDM6</accession>
<dbReference type="Gene3D" id="3.30.930.10">
    <property type="entry name" value="Bira Bifunctional Protein, Domain 2"/>
    <property type="match status" value="1"/>
</dbReference>
<keyword evidence="1 4" id="KW-0436">Ligase</keyword>
<dbReference type="Proteomes" id="UP000285906">
    <property type="component" value="Unassembled WGS sequence"/>
</dbReference>
<evidence type="ECO:0000313" key="6">
    <source>
        <dbReference type="Proteomes" id="UP000658202"/>
    </source>
</evidence>
<gene>
    <name evidence="3" type="primary">birA</name>
    <name evidence="4" type="ORF">BXY58_0466</name>
    <name evidence="3" type="ORF">GCM10007332_04450</name>
</gene>
<proteinExistence type="predicted"/>
<dbReference type="EMBL" id="RAQH01000001">
    <property type="protein sequence ID" value="RKE89886.1"/>
    <property type="molecule type" value="Genomic_DNA"/>
</dbReference>
<name>A0A420DDM6_9FLAO</name>
<reference evidence="3" key="4">
    <citation type="submission" date="2024-05" db="EMBL/GenBank/DDBJ databases">
        <authorList>
            <person name="Sun Q."/>
            <person name="Sedlacek I."/>
        </authorList>
    </citation>
    <scope>NUCLEOTIDE SEQUENCE</scope>
    <source>
        <strain evidence="3">CCM 8490</strain>
    </source>
</reference>
<keyword evidence="6" id="KW-1185">Reference proteome</keyword>
<dbReference type="EMBL" id="BMCW01000001">
    <property type="protein sequence ID" value="GGG46058.1"/>
    <property type="molecule type" value="Genomic_DNA"/>
</dbReference>